<dbReference type="PANTHER" id="PTHR16305:SF35">
    <property type="entry name" value="TRANSCRIPTIONAL ACTIVATOR DOMAIN"/>
    <property type="match status" value="1"/>
</dbReference>
<dbReference type="PANTHER" id="PTHR16305">
    <property type="entry name" value="TESTICULAR SOLUBLE ADENYLYL CYCLASE"/>
    <property type="match status" value="1"/>
</dbReference>
<feature type="domain" description="Orc1-like AAA ATPase" evidence="3">
    <location>
        <begin position="4"/>
        <end position="162"/>
    </location>
</feature>
<dbReference type="Pfam" id="PF13191">
    <property type="entry name" value="AAA_16"/>
    <property type="match status" value="1"/>
</dbReference>
<evidence type="ECO:0000313" key="5">
    <source>
        <dbReference type="Proteomes" id="UP001595868"/>
    </source>
</evidence>
<dbReference type="InterPro" id="IPR027417">
    <property type="entry name" value="P-loop_NTPase"/>
</dbReference>
<sequence>MADLVGRRSECDAVEKLLSLARFGRSGSLVVRGEAGIGKTALLEHAHQTALASAFRVVPSVGAESETQFAFAGLHQLCAPLLERTGTLPEPQRTALGVAFGLHGGAAPDRFLVGLAVLNLLAEVAEEQPLLCLVDDAQWLDEASAQVLAFVARRVGAERLALVFGVRDSDDGDRLPFAGLPELGLERLGASDARVLLNAAVRTPLDEGVRERILAEAGGNPLALLELPRNMRSPYLAGGFELPDALSVPRRLEEGFRRRSASLPPQTQLLLLVAASEPTGDVALLWRAAAHLGLAREVATPAEVTGLLEIDVRVRFRHPLVRSAVYQAATLPDRRRAHGALAEATDPQADPDRRAWHRAQAVFGADEEVAEGLERSAERARARGGVAAAAAFLQRAAELSPEPAARARRALDGGHAKHESGATEAALALLAVAAAGPLDALKRARLELLRAQIGFHLTRDSDVPGRLLDAAKMLAPLDTALSRETYLHALDAAVINGGDDATHIAAAALAAPPAEVPARPVDLLLDGLATTLTGGYTAGAPGLRRAIEAIRDSSYADTGRDRHSDRWLWLAGRSAVAMFDDELLYLLASRNVQLAREAGALATLPTALNLFSITSVLMGELARAGELAAEAAAITQATGGVELRHARVILGAWRGDQAETTALSASTAQDVAYPDGSTDASQAQYAMAVLNNGLGNYAVAQEAAAQACTSREIAISGSSLTEFIEACVRAGQPERATQAME</sequence>
<reference evidence="5" key="1">
    <citation type="journal article" date="2019" name="Int. J. Syst. Evol. Microbiol.">
        <title>The Global Catalogue of Microorganisms (GCM) 10K type strain sequencing project: providing services to taxonomists for standard genome sequencing and annotation.</title>
        <authorList>
            <consortium name="The Broad Institute Genomics Platform"/>
            <consortium name="The Broad Institute Genome Sequencing Center for Infectious Disease"/>
            <person name="Wu L."/>
            <person name="Ma J."/>
        </authorList>
    </citation>
    <scope>NUCLEOTIDE SEQUENCE [LARGE SCALE GENOMIC DNA]</scope>
    <source>
        <strain evidence="5">2902at01</strain>
    </source>
</reference>
<name>A0ABV8KXS8_9ACTN</name>
<evidence type="ECO:0000313" key="4">
    <source>
        <dbReference type="EMBL" id="MFC4110645.1"/>
    </source>
</evidence>
<accession>A0ABV8KXS8</accession>
<dbReference type="RefSeq" id="WP_377553241.1">
    <property type="nucleotide sequence ID" value="NZ_JBHSBN010000049.1"/>
</dbReference>
<gene>
    <name evidence="4" type="ORF">ACFOX0_32625</name>
</gene>
<dbReference type="EMBL" id="JBHSBN010000049">
    <property type="protein sequence ID" value="MFC4110645.1"/>
    <property type="molecule type" value="Genomic_DNA"/>
</dbReference>
<keyword evidence="2" id="KW-0067">ATP-binding</keyword>
<evidence type="ECO:0000256" key="1">
    <source>
        <dbReference type="ARBA" id="ARBA00022741"/>
    </source>
</evidence>
<keyword evidence="5" id="KW-1185">Reference proteome</keyword>
<proteinExistence type="predicted"/>
<organism evidence="4 5">
    <name type="scientific">Micromonospora zhanjiangensis</name>
    <dbReference type="NCBI Taxonomy" id="1522057"/>
    <lineage>
        <taxon>Bacteria</taxon>
        <taxon>Bacillati</taxon>
        <taxon>Actinomycetota</taxon>
        <taxon>Actinomycetes</taxon>
        <taxon>Micromonosporales</taxon>
        <taxon>Micromonosporaceae</taxon>
        <taxon>Micromonospora</taxon>
    </lineage>
</organism>
<comment type="caution">
    <text evidence="4">The sequence shown here is derived from an EMBL/GenBank/DDBJ whole genome shotgun (WGS) entry which is preliminary data.</text>
</comment>
<dbReference type="Gene3D" id="3.40.50.300">
    <property type="entry name" value="P-loop containing nucleotide triphosphate hydrolases"/>
    <property type="match status" value="1"/>
</dbReference>
<keyword evidence="1" id="KW-0547">Nucleotide-binding</keyword>
<dbReference type="Proteomes" id="UP001595868">
    <property type="component" value="Unassembled WGS sequence"/>
</dbReference>
<evidence type="ECO:0000256" key="2">
    <source>
        <dbReference type="ARBA" id="ARBA00022840"/>
    </source>
</evidence>
<protein>
    <submittedName>
        <fullName evidence="4">AAA family ATPase</fullName>
    </submittedName>
</protein>
<evidence type="ECO:0000259" key="3">
    <source>
        <dbReference type="Pfam" id="PF13191"/>
    </source>
</evidence>
<dbReference type="SUPFAM" id="SSF52540">
    <property type="entry name" value="P-loop containing nucleoside triphosphate hydrolases"/>
    <property type="match status" value="1"/>
</dbReference>
<dbReference type="InterPro" id="IPR041664">
    <property type="entry name" value="AAA_16"/>
</dbReference>